<dbReference type="PANTHER" id="PTHR31221">
    <property type="entry name" value="WRKY TRANSCRIPTION FACTOR PROTEIN 1-RELATED"/>
    <property type="match status" value="1"/>
</dbReference>
<dbReference type="GO" id="GO:0005634">
    <property type="term" value="C:nucleus"/>
    <property type="evidence" value="ECO:0007669"/>
    <property type="project" value="UniProtKB-SubCell"/>
</dbReference>
<dbReference type="Gene3D" id="2.20.25.80">
    <property type="entry name" value="WRKY domain"/>
    <property type="match status" value="1"/>
</dbReference>
<feature type="domain" description="WRKY" evidence="6">
    <location>
        <begin position="143"/>
        <end position="208"/>
    </location>
</feature>
<dbReference type="GO" id="GO:0003700">
    <property type="term" value="F:DNA-binding transcription factor activity"/>
    <property type="evidence" value="ECO:0007669"/>
    <property type="project" value="InterPro"/>
</dbReference>
<name>Q6IEM2_ORYSI</name>
<evidence type="ECO:0000256" key="1">
    <source>
        <dbReference type="ARBA" id="ARBA00004123"/>
    </source>
</evidence>
<dbReference type="FunFam" id="2.20.25.80:FF:000003">
    <property type="entry name" value="WRKY transcription factor 57"/>
    <property type="match status" value="1"/>
</dbReference>
<dbReference type="GO" id="GO:0043565">
    <property type="term" value="F:sequence-specific DNA binding"/>
    <property type="evidence" value="ECO:0007669"/>
    <property type="project" value="InterPro"/>
</dbReference>
<dbReference type="AlphaFoldDB" id="Q6IEM2"/>
<protein>
    <submittedName>
        <fullName evidence="7">WRKY transcription factor 59</fullName>
    </submittedName>
</protein>
<dbReference type="SUPFAM" id="SSF118290">
    <property type="entry name" value="WRKY DNA-binding domain"/>
    <property type="match status" value="1"/>
</dbReference>
<organism evidence="7">
    <name type="scientific">Oryza sativa subsp. indica</name>
    <name type="common">Rice</name>
    <dbReference type="NCBI Taxonomy" id="39946"/>
    <lineage>
        <taxon>Eukaryota</taxon>
        <taxon>Viridiplantae</taxon>
        <taxon>Streptophyta</taxon>
        <taxon>Embryophyta</taxon>
        <taxon>Tracheophyta</taxon>
        <taxon>Spermatophyta</taxon>
        <taxon>Magnoliopsida</taxon>
        <taxon>Liliopsida</taxon>
        <taxon>Poales</taxon>
        <taxon>Poaceae</taxon>
        <taxon>BOP clade</taxon>
        <taxon>Oryzoideae</taxon>
        <taxon>Oryzeae</taxon>
        <taxon>Oryzinae</taxon>
        <taxon>Oryza</taxon>
        <taxon>Oryza sativa</taxon>
    </lineage>
</organism>
<sequence>MYMAAAAAGASTPFSFCRHGSHAEYDDAVFSGSWMARRPSAAPHGGGASGSSFGAAFRQQHLDLLDYLSDDQGVPAPPPPAAVPSASYVTPAPAMGPAEPVVPDAVAAAGGGYPRSVAAAAAAVAGEGRDRTMTDKIAFRTRSDDEILDDGYKWRKYGKKSVKNSPNPRNYYRCSTEGCNVKKRVERDKNDPRYVVTTYEGIHNHVCPGTVYYAAQDAASGRFFVAGISHPDLN</sequence>
<accession>Q6IEM2</accession>
<dbReference type="InterPro" id="IPR036576">
    <property type="entry name" value="WRKY_dom_sf"/>
</dbReference>
<reference evidence="7" key="2">
    <citation type="submission" date="2004-01" db="EMBL/GenBank/DDBJ databases">
        <authorList>
            <person name="Zhang Z.-L."/>
            <person name="Xie Z."/>
            <person name="Zou X."/>
            <person name="Casaretto J."/>
            <person name="Ho T.-h.D."/>
            <person name="Shen Q.J."/>
        </authorList>
    </citation>
    <scope>NUCLEOTIDE SEQUENCE</scope>
</reference>
<dbReference type="EMBL" id="BK005062">
    <property type="protein sequence ID" value="DAA05124.1"/>
    <property type="molecule type" value="Genomic_DNA"/>
</dbReference>
<dbReference type="SMART" id="SM00774">
    <property type="entry name" value="WRKY"/>
    <property type="match status" value="1"/>
</dbReference>
<gene>
    <name evidence="7" type="primary">WRKY59</name>
</gene>
<keyword evidence="3" id="KW-0238">DNA-binding</keyword>
<evidence type="ECO:0000313" key="7">
    <source>
        <dbReference type="EMBL" id="DAA05124.1"/>
    </source>
</evidence>
<proteinExistence type="predicted"/>
<evidence type="ECO:0000256" key="4">
    <source>
        <dbReference type="ARBA" id="ARBA00023163"/>
    </source>
</evidence>
<dbReference type="PROSITE" id="PS50811">
    <property type="entry name" value="WRKY"/>
    <property type="match status" value="1"/>
</dbReference>
<keyword evidence="5" id="KW-0539">Nucleus</keyword>
<dbReference type="InterPro" id="IPR003657">
    <property type="entry name" value="WRKY_dom"/>
</dbReference>
<reference evidence="7" key="1">
    <citation type="journal article" date="2004" name="Plant Physiol.">
        <title>A rice WRKY gene encodes a transcriptional repressor of the gibberellin signaling pathway in aleurone cells.</title>
        <authorList>
            <person name="Zhang Z.L."/>
            <person name="Xie Z."/>
            <person name="Zou X."/>
            <person name="Casaretto J."/>
            <person name="Ho T.H."/>
            <person name="Shen Q.J."/>
        </authorList>
    </citation>
    <scope>NUCLEOTIDE SEQUENCE</scope>
</reference>
<evidence type="ECO:0000256" key="3">
    <source>
        <dbReference type="ARBA" id="ARBA00023125"/>
    </source>
</evidence>
<comment type="subcellular location">
    <subcellularLocation>
        <location evidence="1">Nucleus</location>
    </subcellularLocation>
</comment>
<evidence type="ECO:0000256" key="2">
    <source>
        <dbReference type="ARBA" id="ARBA00023015"/>
    </source>
</evidence>
<dbReference type="Pfam" id="PF03106">
    <property type="entry name" value="WRKY"/>
    <property type="match status" value="1"/>
</dbReference>
<dbReference type="InterPro" id="IPR044810">
    <property type="entry name" value="WRKY_plant"/>
</dbReference>
<keyword evidence="4" id="KW-0804">Transcription</keyword>
<dbReference type="PANTHER" id="PTHR31221:SF328">
    <property type="entry name" value="OS01G0714800 PROTEIN"/>
    <property type="match status" value="1"/>
</dbReference>
<evidence type="ECO:0000256" key="5">
    <source>
        <dbReference type="ARBA" id="ARBA00023242"/>
    </source>
</evidence>
<evidence type="ECO:0000259" key="6">
    <source>
        <dbReference type="PROSITE" id="PS50811"/>
    </source>
</evidence>
<keyword evidence="2" id="KW-0805">Transcription regulation</keyword>